<dbReference type="InterPro" id="IPR000276">
    <property type="entry name" value="GPCR_Rhodpsn"/>
</dbReference>
<evidence type="ECO:0000256" key="7">
    <source>
        <dbReference type="ARBA" id="ARBA00023136"/>
    </source>
</evidence>
<keyword evidence="14" id="KW-1185">Reference proteome</keyword>
<evidence type="ECO:0000259" key="12">
    <source>
        <dbReference type="PROSITE" id="PS50262"/>
    </source>
</evidence>
<feature type="transmembrane region" description="Helical" evidence="11">
    <location>
        <begin position="138"/>
        <end position="160"/>
    </location>
</feature>
<keyword evidence="3 10" id="KW-0812">Transmembrane</keyword>
<feature type="transmembrane region" description="Helical" evidence="11">
    <location>
        <begin position="197"/>
        <end position="221"/>
    </location>
</feature>
<keyword evidence="7 11" id="KW-0472">Membrane</keyword>
<keyword evidence="5 11" id="KW-1133">Transmembrane helix</keyword>
<keyword evidence="2 11" id="KW-1003">Cell membrane</keyword>
<evidence type="ECO:0000256" key="1">
    <source>
        <dbReference type="ARBA" id="ARBA00004651"/>
    </source>
</evidence>
<dbReference type="PANTHER" id="PTHR26454:SF18">
    <property type="entry name" value="OLFACTORY RECEPTOR 6C76"/>
    <property type="match status" value="1"/>
</dbReference>
<evidence type="ECO:0000256" key="3">
    <source>
        <dbReference type="ARBA" id="ARBA00022692"/>
    </source>
</evidence>
<dbReference type="PROSITE" id="PS00237">
    <property type="entry name" value="G_PROTEIN_RECEP_F1_1"/>
    <property type="match status" value="1"/>
</dbReference>
<gene>
    <name evidence="13" type="ORF">SPARVUS_LOCUS14387638</name>
</gene>
<feature type="transmembrane region" description="Helical" evidence="11">
    <location>
        <begin position="58"/>
        <end position="80"/>
    </location>
</feature>
<evidence type="ECO:0000256" key="8">
    <source>
        <dbReference type="ARBA" id="ARBA00023170"/>
    </source>
</evidence>
<dbReference type="PRINTS" id="PR00245">
    <property type="entry name" value="OLFACTORYR"/>
</dbReference>
<dbReference type="SUPFAM" id="SSF81321">
    <property type="entry name" value="Family A G protein-coupled receptor-like"/>
    <property type="match status" value="1"/>
</dbReference>
<dbReference type="PRINTS" id="PR00237">
    <property type="entry name" value="GPCRRHODOPSN"/>
</dbReference>
<evidence type="ECO:0000256" key="11">
    <source>
        <dbReference type="RuleBase" id="RU363047"/>
    </source>
</evidence>
<evidence type="ECO:0000256" key="9">
    <source>
        <dbReference type="ARBA" id="ARBA00023224"/>
    </source>
</evidence>
<keyword evidence="9 10" id="KW-0807">Transducer</keyword>
<keyword evidence="8 10" id="KW-0675">Receptor</keyword>
<protein>
    <recommendedName>
        <fullName evidence="11">Olfactory receptor</fullName>
    </recommendedName>
</protein>
<accession>A0ABN9GN00</accession>
<comment type="caution">
    <text evidence="13">The sequence shown here is derived from an EMBL/GenBank/DDBJ whole genome shotgun (WGS) entry which is preliminary data.</text>
</comment>
<dbReference type="Gene3D" id="1.20.1070.10">
    <property type="entry name" value="Rhodopsin 7-helix transmembrane proteins"/>
    <property type="match status" value="1"/>
</dbReference>
<dbReference type="InterPro" id="IPR017452">
    <property type="entry name" value="GPCR_Rhodpsn_7TM"/>
</dbReference>
<feature type="transmembrane region" description="Helical" evidence="11">
    <location>
        <begin position="233"/>
        <end position="255"/>
    </location>
</feature>
<feature type="transmembrane region" description="Helical" evidence="11">
    <location>
        <begin position="23"/>
        <end position="46"/>
    </location>
</feature>
<evidence type="ECO:0000256" key="2">
    <source>
        <dbReference type="ARBA" id="ARBA00022475"/>
    </source>
</evidence>
<comment type="subcellular location">
    <subcellularLocation>
        <location evidence="1 11">Cell membrane</location>
        <topology evidence="1 11">Multi-pass membrane protein</topology>
    </subcellularLocation>
</comment>
<dbReference type="InterPro" id="IPR047132">
    <property type="entry name" value="Olfact_rcpt_6C-like"/>
</dbReference>
<keyword evidence="4 11" id="KW-0552">Olfaction</keyword>
<evidence type="ECO:0000256" key="5">
    <source>
        <dbReference type="ARBA" id="ARBA00022989"/>
    </source>
</evidence>
<evidence type="ECO:0000313" key="14">
    <source>
        <dbReference type="Proteomes" id="UP001162483"/>
    </source>
</evidence>
<name>A0ABN9GN00_9NEOB</name>
<dbReference type="Pfam" id="PF00001">
    <property type="entry name" value="7tm_1"/>
    <property type="match status" value="1"/>
</dbReference>
<organism evidence="13 14">
    <name type="scientific">Staurois parvus</name>
    <dbReference type="NCBI Taxonomy" id="386267"/>
    <lineage>
        <taxon>Eukaryota</taxon>
        <taxon>Metazoa</taxon>
        <taxon>Chordata</taxon>
        <taxon>Craniata</taxon>
        <taxon>Vertebrata</taxon>
        <taxon>Euteleostomi</taxon>
        <taxon>Amphibia</taxon>
        <taxon>Batrachia</taxon>
        <taxon>Anura</taxon>
        <taxon>Neobatrachia</taxon>
        <taxon>Ranoidea</taxon>
        <taxon>Ranidae</taxon>
        <taxon>Staurois</taxon>
    </lineage>
</organism>
<dbReference type="PANTHER" id="PTHR26454">
    <property type="entry name" value="OLFACTORY RECEPTOR"/>
    <property type="match status" value="1"/>
</dbReference>
<keyword evidence="6 10" id="KW-0297">G-protein coupled receptor</keyword>
<comment type="similarity">
    <text evidence="10">Belongs to the G-protein coupled receptor 1 family.</text>
</comment>
<reference evidence="13" key="1">
    <citation type="submission" date="2023-05" db="EMBL/GenBank/DDBJ databases">
        <authorList>
            <person name="Stuckert A."/>
        </authorList>
    </citation>
    <scope>NUCLEOTIDE SEQUENCE</scope>
</reference>
<evidence type="ECO:0000256" key="6">
    <source>
        <dbReference type="ARBA" id="ARBA00023040"/>
    </source>
</evidence>
<dbReference type="Proteomes" id="UP001162483">
    <property type="component" value="Unassembled WGS sequence"/>
</dbReference>
<dbReference type="InterPro" id="IPR000725">
    <property type="entry name" value="Olfact_rcpt"/>
</dbReference>
<evidence type="ECO:0000256" key="10">
    <source>
        <dbReference type="RuleBase" id="RU000688"/>
    </source>
</evidence>
<dbReference type="PROSITE" id="PS50262">
    <property type="entry name" value="G_PROTEIN_RECEP_F1_2"/>
    <property type="match status" value="1"/>
</dbReference>
<keyword evidence="11" id="KW-0716">Sensory transduction</keyword>
<dbReference type="EMBL" id="CATNWA010018907">
    <property type="protein sequence ID" value="CAI9610249.1"/>
    <property type="molecule type" value="Genomic_DNA"/>
</dbReference>
<evidence type="ECO:0000256" key="4">
    <source>
        <dbReference type="ARBA" id="ARBA00022725"/>
    </source>
</evidence>
<sequence length="273" mass="30363">MYNETTVSEFILLGLSTSPELQVVLFSVFLLMYIICMTGNLIIIIITSVDPALNTPMYFFLSNLSFLDTVCTTSTIPNILKDILSIQKSISVLACLAQSYVFFLSGIAGFLILAVMSVDRYIAICFPLQYSTIINRHFCIQVIIGVWFGSFISLLIPSYLVMSLTFCFSEIDHFMCDVGPLLKNACTNTDHIEKCVLVSSSVVVISFFCDLYISYVNIIIAVAKISHGGKERIISACSSHAVAVSLVYGSCIFMYSQPNSQRYFIKKKCVCNE</sequence>
<proteinExistence type="inferred from homology"/>
<feature type="domain" description="G-protein coupled receptors family 1 profile" evidence="12">
    <location>
        <begin position="39"/>
        <end position="273"/>
    </location>
</feature>
<feature type="transmembrane region" description="Helical" evidence="11">
    <location>
        <begin position="100"/>
        <end position="118"/>
    </location>
</feature>
<evidence type="ECO:0000313" key="13">
    <source>
        <dbReference type="EMBL" id="CAI9610249.1"/>
    </source>
</evidence>